<organism evidence="2 3">
    <name type="scientific">Ascobolus immersus RN42</name>
    <dbReference type="NCBI Taxonomy" id="1160509"/>
    <lineage>
        <taxon>Eukaryota</taxon>
        <taxon>Fungi</taxon>
        <taxon>Dikarya</taxon>
        <taxon>Ascomycota</taxon>
        <taxon>Pezizomycotina</taxon>
        <taxon>Pezizomycetes</taxon>
        <taxon>Pezizales</taxon>
        <taxon>Ascobolaceae</taxon>
        <taxon>Ascobolus</taxon>
    </lineage>
</organism>
<evidence type="ECO:0000256" key="1">
    <source>
        <dbReference type="ARBA" id="ARBA00006547"/>
    </source>
</evidence>
<dbReference type="Pfam" id="PF00797">
    <property type="entry name" value="Acetyltransf_2"/>
    <property type="match status" value="1"/>
</dbReference>
<dbReference type="AlphaFoldDB" id="A0A3N4HZA3"/>
<dbReference type="SUPFAM" id="SSF54001">
    <property type="entry name" value="Cysteine proteinases"/>
    <property type="match status" value="1"/>
</dbReference>
<dbReference type="OrthoDB" id="10260017at2759"/>
<accession>A0A3N4HZA3</accession>
<dbReference type="GO" id="GO:0016407">
    <property type="term" value="F:acetyltransferase activity"/>
    <property type="evidence" value="ECO:0007669"/>
    <property type="project" value="InterPro"/>
</dbReference>
<reference evidence="2 3" key="1">
    <citation type="journal article" date="2018" name="Nat. Ecol. Evol.">
        <title>Pezizomycetes genomes reveal the molecular basis of ectomycorrhizal truffle lifestyle.</title>
        <authorList>
            <person name="Murat C."/>
            <person name="Payen T."/>
            <person name="Noel B."/>
            <person name="Kuo A."/>
            <person name="Morin E."/>
            <person name="Chen J."/>
            <person name="Kohler A."/>
            <person name="Krizsan K."/>
            <person name="Balestrini R."/>
            <person name="Da Silva C."/>
            <person name="Montanini B."/>
            <person name="Hainaut M."/>
            <person name="Levati E."/>
            <person name="Barry K.W."/>
            <person name="Belfiori B."/>
            <person name="Cichocki N."/>
            <person name="Clum A."/>
            <person name="Dockter R.B."/>
            <person name="Fauchery L."/>
            <person name="Guy J."/>
            <person name="Iotti M."/>
            <person name="Le Tacon F."/>
            <person name="Lindquist E.A."/>
            <person name="Lipzen A."/>
            <person name="Malagnac F."/>
            <person name="Mello A."/>
            <person name="Molinier V."/>
            <person name="Miyauchi S."/>
            <person name="Poulain J."/>
            <person name="Riccioni C."/>
            <person name="Rubini A."/>
            <person name="Sitrit Y."/>
            <person name="Splivallo R."/>
            <person name="Traeger S."/>
            <person name="Wang M."/>
            <person name="Zifcakova L."/>
            <person name="Wipf D."/>
            <person name="Zambonelli A."/>
            <person name="Paolocci F."/>
            <person name="Nowrousian M."/>
            <person name="Ottonello S."/>
            <person name="Baldrian P."/>
            <person name="Spatafora J.W."/>
            <person name="Henrissat B."/>
            <person name="Nagy L.G."/>
            <person name="Aury J.M."/>
            <person name="Wincker P."/>
            <person name="Grigoriev I.V."/>
            <person name="Bonfante P."/>
            <person name="Martin F.M."/>
        </authorList>
    </citation>
    <scope>NUCLEOTIDE SEQUENCE [LARGE SCALE GENOMIC DNA]</scope>
    <source>
        <strain evidence="2 3">RN42</strain>
    </source>
</reference>
<dbReference type="InterPro" id="IPR001447">
    <property type="entry name" value="Arylamine_N-AcTrfase"/>
</dbReference>
<dbReference type="InterPro" id="IPR038765">
    <property type="entry name" value="Papain-like_cys_pep_sf"/>
</dbReference>
<name>A0A3N4HZA3_ASCIM</name>
<dbReference type="PANTHER" id="PTHR11786:SF0">
    <property type="entry name" value="ARYLAMINE N-ACETYLTRANSFERASE 4-RELATED"/>
    <property type="match status" value="1"/>
</dbReference>
<sequence>MGTKAYSREQLKVYFKHISLPSAVAESLLSDDEGRLNLGNLEALLIHHLRKVPFENLSLHYAQRKHLGLTEDALWEKMITNGRGRGGYCMEVNTFFGAVLRGCGFEAYMVAGKIAHAMHGGTEGFRGMSHVVNILTLDGQRYLLDVGFGNQNLLRPIPLIPDNVIRTETGFEMKVQHEPIPNSLTGQKFWIYNFRDFDAEAWTQGYCFGETEIFLEDVEQLNYPVLTSPEGFFVNNVTCVRVGEDDERIIIFNDRMTRKKGKDSEVLANFSDEAERVRALKEWFWVSLTDEEKDGIRGMNTELPLKKEEAK</sequence>
<evidence type="ECO:0000313" key="3">
    <source>
        <dbReference type="Proteomes" id="UP000275078"/>
    </source>
</evidence>
<proteinExistence type="inferred from homology"/>
<evidence type="ECO:0000313" key="2">
    <source>
        <dbReference type="EMBL" id="RPA78527.1"/>
    </source>
</evidence>
<dbReference type="EMBL" id="ML119710">
    <property type="protein sequence ID" value="RPA78527.1"/>
    <property type="molecule type" value="Genomic_DNA"/>
</dbReference>
<comment type="similarity">
    <text evidence="1">Belongs to the arylamine N-acetyltransferase family.</text>
</comment>
<gene>
    <name evidence="2" type="ORF">BJ508DRAFT_228175</name>
</gene>
<dbReference type="InterPro" id="IPR053710">
    <property type="entry name" value="Arylamine_NAT_domain_sf"/>
</dbReference>
<protein>
    <submittedName>
        <fullName evidence="2">Cysteine proteinase</fullName>
    </submittedName>
</protein>
<dbReference type="Proteomes" id="UP000275078">
    <property type="component" value="Unassembled WGS sequence"/>
</dbReference>
<dbReference type="STRING" id="1160509.A0A3N4HZA3"/>
<dbReference type="PANTHER" id="PTHR11786">
    <property type="entry name" value="N-HYDROXYARYLAMINE O-ACETYLTRANSFERASE"/>
    <property type="match status" value="1"/>
</dbReference>
<dbReference type="Gene3D" id="3.30.2140.20">
    <property type="match status" value="1"/>
</dbReference>
<keyword evidence="3" id="KW-1185">Reference proteome</keyword>